<dbReference type="RefSeq" id="WP_119016403.1">
    <property type="nucleotide sequence ID" value="NZ_QXEV01000013.1"/>
</dbReference>
<protein>
    <recommendedName>
        <fullName evidence="3">Cof subfamily protein (Haloacid dehalogenase superfamily)/HAD superfamily hydrolase (TIGR01484 family)</fullName>
    </recommendedName>
</protein>
<dbReference type="InterPro" id="IPR000150">
    <property type="entry name" value="Cof"/>
</dbReference>
<dbReference type="OrthoDB" id="9781413at2"/>
<evidence type="ECO:0000313" key="2">
    <source>
        <dbReference type="Proteomes" id="UP000266506"/>
    </source>
</evidence>
<dbReference type="SUPFAM" id="SSF56784">
    <property type="entry name" value="HAD-like"/>
    <property type="match status" value="1"/>
</dbReference>
<dbReference type="PROSITE" id="PS01229">
    <property type="entry name" value="COF_2"/>
    <property type="match status" value="1"/>
</dbReference>
<keyword evidence="2" id="KW-1185">Reference proteome</keyword>
<accession>A0A397RUA9</accession>
<dbReference type="Gene3D" id="3.30.1240.10">
    <property type="match status" value="1"/>
</dbReference>
<dbReference type="InParanoid" id="A0A397RUA9"/>
<comment type="caution">
    <text evidence="1">The sequence shown here is derived from an EMBL/GenBank/DDBJ whole genome shotgun (WGS) entry which is preliminary data.</text>
</comment>
<sequence length="275" mass="31934">MSKYLVLSDLDDTLLTWDKKITEETKVFLNEFTNKGNVFAICTGRPYTGALAIFKDLGLNMPMVTDNGCAIYNLDGKDKFFEIPLNIFKSFLEETRGMDAYMYMTTGTKRVYAHNLNLVPNWIVHNEYNDLTIVDGNPCEVVMDAPLICNLWVKAECFNEFEKIINKYQEHIFYRNWGKYFQDDLNIDVYSIEIHSKKASKGNALRYLKEYYKIDNDKTLAFGDQLNDISMIEEAHYGVAMINAVGELKSVTEYMTDYDFNNNGVIEFIKKHNLY</sequence>
<dbReference type="InterPro" id="IPR023214">
    <property type="entry name" value="HAD_sf"/>
</dbReference>
<dbReference type="AlphaFoldDB" id="A0A397RUA9"/>
<dbReference type="Gene3D" id="3.40.50.1000">
    <property type="entry name" value="HAD superfamily/HAD-like"/>
    <property type="match status" value="1"/>
</dbReference>
<dbReference type="GO" id="GO:0005829">
    <property type="term" value="C:cytosol"/>
    <property type="evidence" value="ECO:0007669"/>
    <property type="project" value="TreeGrafter"/>
</dbReference>
<dbReference type="Proteomes" id="UP000266506">
    <property type="component" value="Unassembled WGS sequence"/>
</dbReference>
<dbReference type="GO" id="GO:0000287">
    <property type="term" value="F:magnesium ion binding"/>
    <property type="evidence" value="ECO:0007669"/>
    <property type="project" value="TreeGrafter"/>
</dbReference>
<gene>
    <name evidence="1" type="ORF">EI71_01274</name>
</gene>
<dbReference type="GO" id="GO:0016791">
    <property type="term" value="F:phosphatase activity"/>
    <property type="evidence" value="ECO:0007669"/>
    <property type="project" value="UniProtKB-ARBA"/>
</dbReference>
<dbReference type="Pfam" id="PF08282">
    <property type="entry name" value="Hydrolase_3"/>
    <property type="match status" value="1"/>
</dbReference>
<evidence type="ECO:0000313" key="1">
    <source>
        <dbReference type="EMBL" id="RIA75705.1"/>
    </source>
</evidence>
<dbReference type="NCBIfam" id="TIGR01484">
    <property type="entry name" value="HAD-SF-IIB"/>
    <property type="match status" value="1"/>
</dbReference>
<evidence type="ECO:0008006" key="3">
    <source>
        <dbReference type="Google" id="ProtNLM"/>
    </source>
</evidence>
<dbReference type="FunCoup" id="A0A397RUA9">
    <property type="interactions" value="49"/>
</dbReference>
<name>A0A397RUA9_9MOLU</name>
<proteinExistence type="predicted"/>
<dbReference type="EMBL" id="QXEV01000013">
    <property type="protein sequence ID" value="RIA75705.1"/>
    <property type="molecule type" value="Genomic_DNA"/>
</dbReference>
<reference evidence="1 2" key="1">
    <citation type="submission" date="2018-08" db="EMBL/GenBank/DDBJ databases">
        <title>Genomic Encyclopedia of Archaeal and Bacterial Type Strains, Phase II (KMG-II): from individual species to whole genera.</title>
        <authorList>
            <person name="Goeker M."/>
        </authorList>
    </citation>
    <scope>NUCLEOTIDE SEQUENCE [LARGE SCALE GENOMIC DNA]</scope>
    <source>
        <strain evidence="1 2">ATCC 27112</strain>
    </source>
</reference>
<organism evidence="1 2">
    <name type="scientific">Anaeroplasma bactoclasticum</name>
    <dbReference type="NCBI Taxonomy" id="2088"/>
    <lineage>
        <taxon>Bacteria</taxon>
        <taxon>Bacillati</taxon>
        <taxon>Mycoplasmatota</taxon>
        <taxon>Mollicutes</taxon>
        <taxon>Anaeroplasmatales</taxon>
        <taxon>Anaeroplasmataceae</taxon>
        <taxon>Anaeroplasma</taxon>
    </lineage>
</organism>
<dbReference type="SFLD" id="SFLDS00003">
    <property type="entry name" value="Haloacid_Dehalogenase"/>
    <property type="match status" value="1"/>
</dbReference>
<dbReference type="InterPro" id="IPR036412">
    <property type="entry name" value="HAD-like_sf"/>
</dbReference>
<dbReference type="PANTHER" id="PTHR10000">
    <property type="entry name" value="PHOSPHOSERINE PHOSPHATASE"/>
    <property type="match status" value="1"/>
</dbReference>
<dbReference type="PANTHER" id="PTHR10000:SF8">
    <property type="entry name" value="HAD SUPERFAMILY HYDROLASE-LIKE, TYPE 3"/>
    <property type="match status" value="1"/>
</dbReference>
<dbReference type="SFLD" id="SFLDG01140">
    <property type="entry name" value="C2.B:_Phosphomannomutase_and_P"/>
    <property type="match status" value="1"/>
</dbReference>
<dbReference type="InterPro" id="IPR006379">
    <property type="entry name" value="HAD-SF_hydro_IIB"/>
</dbReference>
<dbReference type="NCBIfam" id="TIGR00099">
    <property type="entry name" value="Cof-subfamily"/>
    <property type="match status" value="1"/>
</dbReference>